<dbReference type="EMBL" id="AWSU01000358">
    <property type="protein sequence ID" value="ERI73931.1"/>
    <property type="molecule type" value="Genomic_DNA"/>
</dbReference>
<reference evidence="1 2" key="1">
    <citation type="submission" date="2013-07" db="EMBL/GenBank/DDBJ databases">
        <authorList>
            <person name="Weinstock G."/>
            <person name="Sodergren E."/>
            <person name="Wylie T."/>
            <person name="Fulton L."/>
            <person name="Fulton R."/>
            <person name="Fronick C."/>
            <person name="O'Laughlin M."/>
            <person name="Godfrey J."/>
            <person name="Miner T."/>
            <person name="Herter B."/>
            <person name="Appelbaum E."/>
            <person name="Cordes M."/>
            <person name="Lek S."/>
            <person name="Wollam A."/>
            <person name="Pepin K.H."/>
            <person name="Palsikar V.B."/>
            <person name="Mitreva M."/>
            <person name="Wilson R.K."/>
        </authorList>
    </citation>
    <scope>NUCLEOTIDE SEQUENCE [LARGE SCALE GENOMIC DNA]</scope>
    <source>
        <strain evidence="1 2">ATCC 14940</strain>
    </source>
</reference>
<dbReference type="AlphaFoldDB" id="A0ABC9TRK2"/>
<evidence type="ECO:0000313" key="2">
    <source>
        <dbReference type="Proteomes" id="UP000016491"/>
    </source>
</evidence>
<organism evidence="1 2">
    <name type="scientific">[Clostridium] symbiosum ATCC 14940</name>
    <dbReference type="NCBI Taxonomy" id="411472"/>
    <lineage>
        <taxon>Bacteria</taxon>
        <taxon>Bacillati</taxon>
        <taxon>Bacillota</taxon>
        <taxon>Clostridia</taxon>
        <taxon>Lachnospirales</taxon>
        <taxon>Lachnospiraceae</taxon>
        <taxon>Otoolea</taxon>
    </lineage>
</organism>
<proteinExistence type="predicted"/>
<evidence type="ECO:0000313" key="1">
    <source>
        <dbReference type="EMBL" id="ERI73931.1"/>
    </source>
</evidence>
<sequence>MRFTGPLIIRRYCECFCHYMPVVEAASSFSSKNSLSVGEL</sequence>
<name>A0ABC9TRK2_CLOSY</name>
<accession>A0ABC9TRK2</accession>
<protein>
    <submittedName>
        <fullName evidence="1">Uncharacterized protein</fullName>
    </submittedName>
</protein>
<dbReference type="Proteomes" id="UP000016491">
    <property type="component" value="Unassembled WGS sequence"/>
</dbReference>
<gene>
    <name evidence="1" type="ORF">CLOSYM_04507</name>
</gene>
<comment type="caution">
    <text evidence="1">The sequence shown here is derived from an EMBL/GenBank/DDBJ whole genome shotgun (WGS) entry which is preliminary data.</text>
</comment>